<sequence>MVKVSCETSSSKPPSSVTWRLLSTTTNEKEGVTLPQLHQPTTKHIPGLYGGTVTRSKVRVYVRAEDRGRVLKCEADNGLGLMVTTNVTLNVLHGPVWEVTPLKKYEVPEGGNLTIKAFAQANPGPVSYKWQKGRKELYGEITEDGEGILKLSNIERKQAGNYTVLVSSSKGFIPAFFTISVQYAPDNISVPERVLVDQNETVSIKCRASGNPTPNVSWTRSSDENSVVLASGQGEVVLTVEGASSADTGIYLCHAANIIGALHPAFTALVVTQAPATTSTHLAGKDVEYDSEEKTMVAGKSWSQVGGAALLDCRIMASPQPAFNWTRADGYKVISGKKYFIHVPQLVDGVAEWSSVLEVKKVDLEDLTNFTCYAQNALGSHSEIYALSQPSHLGSPLTLNVTVLNERSALVQWIDTVEAPQPIGYTIRFRTDAYKQYEMVDVPGTNISSWLLEDLLPGAEYSFTLQSYDVHGRPYHTSPTFDVIMSPDGEVYGDGDDDMVPRTPEGIPLLMFVLIALTGGALCILNITGALCFLRKRTFFQGIRVGSTRKESGFEVPSPSFVDQLSLSSADDIPPPDYEVTPPLRRQSVMGTVQRDIYGGSVDDMRRPSRSSRGTPSLARSSDILTSSSTISAGGDLDLDDIIAPPDDFCNGLMSRRAAPPPPRSALRQARDTWTSLEDGRTITQQVLSQQGAYMTISHQPSTPGPRPVGQAAAASTFHYSMDSLACPQTPMPTPVLPKVSSQVIYHGQPHLQQQLEQEQYQQYQMQYQQYHQQQQLHFQYPPPMRRSSPPMHQTSPHMHQTSPPMHQTSPPMHQTSPPMHQTSPPMHQTSPPMHQTSPPMHQTSPPMHQTSPPMHQTSPPMHQTSPPMQQQTSPPMQQQTSPPMRQTSPPMQQASPPMQQASPPMQQASPPMQQTSPPFDRQQQQQQQQQQAHDGQYYLQQQQQQFCYQTSPNESTTQVPPPYASLDPSTLYSMHPTIYEDDARAGPSYPEWSPGSSGRSEQGHS</sequence>
<keyword evidence="4" id="KW-0393">Immunoglobulin domain</keyword>
<feature type="compositionally biased region" description="Polar residues" evidence="5">
    <location>
        <begin position="793"/>
        <end position="856"/>
    </location>
</feature>
<evidence type="ECO:0000259" key="8">
    <source>
        <dbReference type="PROSITE" id="PS50853"/>
    </source>
</evidence>
<evidence type="ECO:0000256" key="6">
    <source>
        <dbReference type="SAM" id="Phobius"/>
    </source>
</evidence>
<dbReference type="SMART" id="SM00408">
    <property type="entry name" value="IGc2"/>
    <property type="match status" value="3"/>
</dbReference>
<dbReference type="InterPro" id="IPR013783">
    <property type="entry name" value="Ig-like_fold"/>
</dbReference>
<dbReference type="InterPro" id="IPR050958">
    <property type="entry name" value="Cell_Adh-Cytoskel_Orgn"/>
</dbReference>
<dbReference type="InterPro" id="IPR013098">
    <property type="entry name" value="Ig_I-set"/>
</dbReference>
<feature type="domain" description="Ig-like" evidence="7">
    <location>
        <begin position="275"/>
        <end position="388"/>
    </location>
</feature>
<evidence type="ECO:0000259" key="7">
    <source>
        <dbReference type="PROSITE" id="PS50835"/>
    </source>
</evidence>
<dbReference type="PANTHER" id="PTHR45080">
    <property type="entry name" value="CONTACTIN 5"/>
    <property type="match status" value="1"/>
</dbReference>
<dbReference type="InterPro" id="IPR036179">
    <property type="entry name" value="Ig-like_dom_sf"/>
</dbReference>
<dbReference type="Gene3D" id="2.60.40.10">
    <property type="entry name" value="Immunoglobulins"/>
    <property type="match status" value="5"/>
</dbReference>
<dbReference type="GO" id="GO:0007156">
    <property type="term" value="P:homophilic cell adhesion via plasma membrane adhesion molecules"/>
    <property type="evidence" value="ECO:0007669"/>
    <property type="project" value="TreeGrafter"/>
</dbReference>
<dbReference type="InterPro" id="IPR003599">
    <property type="entry name" value="Ig_sub"/>
</dbReference>
<accession>A0AAE1PWZ1</accession>
<dbReference type="SUPFAM" id="SSF48726">
    <property type="entry name" value="Immunoglobulin"/>
    <property type="match status" value="4"/>
</dbReference>
<proteinExistence type="predicted"/>
<evidence type="ECO:0000313" key="10">
    <source>
        <dbReference type="Proteomes" id="UP001292094"/>
    </source>
</evidence>
<dbReference type="GO" id="GO:0008046">
    <property type="term" value="F:axon guidance receptor activity"/>
    <property type="evidence" value="ECO:0007669"/>
    <property type="project" value="TreeGrafter"/>
</dbReference>
<feature type="domain" description="Ig-like" evidence="7">
    <location>
        <begin position="1"/>
        <end position="90"/>
    </location>
</feature>
<feature type="domain" description="Ig-like" evidence="7">
    <location>
        <begin position="95"/>
        <end position="180"/>
    </location>
</feature>
<feature type="domain" description="Ig-like" evidence="7">
    <location>
        <begin position="185"/>
        <end position="272"/>
    </location>
</feature>
<feature type="compositionally biased region" description="Low complexity" evidence="5">
    <location>
        <begin position="781"/>
        <end position="792"/>
    </location>
</feature>
<evidence type="ECO:0000256" key="5">
    <source>
        <dbReference type="SAM" id="MobiDB-lite"/>
    </source>
</evidence>
<dbReference type="GO" id="GO:0050808">
    <property type="term" value="P:synapse organization"/>
    <property type="evidence" value="ECO:0007669"/>
    <property type="project" value="TreeGrafter"/>
</dbReference>
<dbReference type="InterPro" id="IPR003598">
    <property type="entry name" value="Ig_sub2"/>
</dbReference>
<dbReference type="InterPro" id="IPR003961">
    <property type="entry name" value="FN3_dom"/>
</dbReference>
<dbReference type="GO" id="GO:0030424">
    <property type="term" value="C:axon"/>
    <property type="evidence" value="ECO:0007669"/>
    <property type="project" value="TreeGrafter"/>
</dbReference>
<gene>
    <name evidence="9" type="ORF">Pmani_012944</name>
</gene>
<evidence type="ECO:0000256" key="2">
    <source>
        <dbReference type="ARBA" id="ARBA00022737"/>
    </source>
</evidence>
<dbReference type="EMBL" id="JAWZYT010001073">
    <property type="protein sequence ID" value="KAK4315863.1"/>
    <property type="molecule type" value="Genomic_DNA"/>
</dbReference>
<keyword evidence="3" id="KW-1015">Disulfide bond</keyword>
<evidence type="ECO:0000256" key="1">
    <source>
        <dbReference type="ARBA" id="ARBA00022729"/>
    </source>
</evidence>
<evidence type="ECO:0000313" key="9">
    <source>
        <dbReference type="EMBL" id="KAK4315863.1"/>
    </source>
</evidence>
<comment type="caution">
    <text evidence="9">The sequence shown here is derived from an EMBL/GenBank/DDBJ whole genome shotgun (WGS) entry which is preliminary data.</text>
</comment>
<keyword evidence="10" id="KW-1185">Reference proteome</keyword>
<dbReference type="AlphaFoldDB" id="A0AAE1PWZ1"/>
<name>A0AAE1PWZ1_9EUCA</name>
<dbReference type="GO" id="GO:0005886">
    <property type="term" value="C:plasma membrane"/>
    <property type="evidence" value="ECO:0007669"/>
    <property type="project" value="TreeGrafter"/>
</dbReference>
<dbReference type="InterPro" id="IPR007110">
    <property type="entry name" value="Ig-like_dom"/>
</dbReference>
<dbReference type="SMART" id="SM00409">
    <property type="entry name" value="IG"/>
    <property type="match status" value="3"/>
</dbReference>
<keyword evidence="1" id="KW-0732">Signal</keyword>
<feature type="region of interest" description="Disordered" evidence="5">
    <location>
        <begin position="595"/>
        <end position="623"/>
    </location>
</feature>
<feature type="compositionally biased region" description="Low complexity" evidence="5">
    <location>
        <begin position="611"/>
        <end position="623"/>
    </location>
</feature>
<dbReference type="PANTHER" id="PTHR45080:SF8">
    <property type="entry name" value="IG-LIKE DOMAIN-CONTAINING PROTEIN"/>
    <property type="match status" value="1"/>
</dbReference>
<keyword evidence="6" id="KW-0472">Membrane</keyword>
<feature type="domain" description="Fibronectin type-III" evidence="8">
    <location>
        <begin position="395"/>
        <end position="489"/>
    </location>
</feature>
<keyword evidence="6" id="KW-0812">Transmembrane</keyword>
<keyword evidence="6" id="KW-1133">Transmembrane helix</keyword>
<dbReference type="PROSITE" id="PS50853">
    <property type="entry name" value="FN3"/>
    <property type="match status" value="1"/>
</dbReference>
<dbReference type="Pfam" id="PF00041">
    <property type="entry name" value="fn3"/>
    <property type="match status" value="1"/>
</dbReference>
<keyword evidence="2" id="KW-0677">Repeat</keyword>
<dbReference type="SMART" id="SM00060">
    <property type="entry name" value="FN3"/>
    <property type="match status" value="1"/>
</dbReference>
<dbReference type="SUPFAM" id="SSF49265">
    <property type="entry name" value="Fibronectin type III"/>
    <property type="match status" value="1"/>
</dbReference>
<dbReference type="Proteomes" id="UP001292094">
    <property type="component" value="Unassembled WGS sequence"/>
</dbReference>
<dbReference type="InterPro" id="IPR036116">
    <property type="entry name" value="FN3_sf"/>
</dbReference>
<dbReference type="Pfam" id="PF07679">
    <property type="entry name" value="I-set"/>
    <property type="match status" value="1"/>
</dbReference>
<evidence type="ECO:0000256" key="4">
    <source>
        <dbReference type="ARBA" id="ARBA00023319"/>
    </source>
</evidence>
<evidence type="ECO:0000256" key="3">
    <source>
        <dbReference type="ARBA" id="ARBA00023157"/>
    </source>
</evidence>
<feature type="region of interest" description="Disordered" evidence="5">
    <location>
        <begin position="781"/>
        <end position="1006"/>
    </location>
</feature>
<dbReference type="PROSITE" id="PS50835">
    <property type="entry name" value="IG_LIKE"/>
    <property type="match status" value="4"/>
</dbReference>
<feature type="transmembrane region" description="Helical" evidence="6">
    <location>
        <begin position="509"/>
        <end position="534"/>
    </location>
</feature>
<feature type="compositionally biased region" description="Low complexity" evidence="5">
    <location>
        <begin position="857"/>
        <end position="950"/>
    </location>
</feature>
<dbReference type="CDD" id="cd00063">
    <property type="entry name" value="FN3"/>
    <property type="match status" value="1"/>
</dbReference>
<organism evidence="9 10">
    <name type="scientific">Petrolisthes manimaculis</name>
    <dbReference type="NCBI Taxonomy" id="1843537"/>
    <lineage>
        <taxon>Eukaryota</taxon>
        <taxon>Metazoa</taxon>
        <taxon>Ecdysozoa</taxon>
        <taxon>Arthropoda</taxon>
        <taxon>Crustacea</taxon>
        <taxon>Multicrustacea</taxon>
        <taxon>Malacostraca</taxon>
        <taxon>Eumalacostraca</taxon>
        <taxon>Eucarida</taxon>
        <taxon>Decapoda</taxon>
        <taxon>Pleocyemata</taxon>
        <taxon>Anomura</taxon>
        <taxon>Galatheoidea</taxon>
        <taxon>Porcellanidae</taxon>
        <taxon>Petrolisthes</taxon>
    </lineage>
</organism>
<reference evidence="9" key="1">
    <citation type="submission" date="2023-11" db="EMBL/GenBank/DDBJ databases">
        <title>Genome assemblies of two species of porcelain crab, Petrolisthes cinctipes and Petrolisthes manimaculis (Anomura: Porcellanidae).</title>
        <authorList>
            <person name="Angst P."/>
        </authorList>
    </citation>
    <scope>NUCLEOTIDE SEQUENCE</scope>
    <source>
        <strain evidence="9">PB745_02</strain>
        <tissue evidence="9">Gill</tissue>
    </source>
</reference>
<dbReference type="GO" id="GO:0043025">
    <property type="term" value="C:neuronal cell body"/>
    <property type="evidence" value="ECO:0007669"/>
    <property type="project" value="TreeGrafter"/>
</dbReference>
<dbReference type="Pfam" id="PF13927">
    <property type="entry name" value="Ig_3"/>
    <property type="match status" value="2"/>
</dbReference>
<feature type="compositionally biased region" description="Polar residues" evidence="5">
    <location>
        <begin position="995"/>
        <end position="1006"/>
    </location>
</feature>
<protein>
    <submittedName>
        <fullName evidence="9">Uncharacterized protein</fullName>
    </submittedName>
</protein>